<dbReference type="InterPro" id="IPR036291">
    <property type="entry name" value="NAD(P)-bd_dom_sf"/>
</dbReference>
<comment type="similarity">
    <text evidence="1 3">Belongs to the short-chain dehydrogenases/reductases (SDR) family.</text>
</comment>
<dbReference type="eggNOG" id="COG1028">
    <property type="taxonomic scope" value="Bacteria"/>
</dbReference>
<dbReference type="HOGENOM" id="CLU_010194_1_1_9"/>
<proteinExistence type="inferred from homology"/>
<dbReference type="GO" id="GO:0016616">
    <property type="term" value="F:oxidoreductase activity, acting on the CH-OH group of donors, NAD or NADP as acceptor"/>
    <property type="evidence" value="ECO:0007669"/>
    <property type="project" value="UniProtKB-ARBA"/>
</dbReference>
<accession>E4QCF1</accession>
<organism evidence="4 5">
    <name type="scientific">Caldicellulosiruptor hydrothermalis (strain DSM 18901 / VKM B-2411 / 108)</name>
    <dbReference type="NCBI Taxonomy" id="632292"/>
    <lineage>
        <taxon>Bacteria</taxon>
        <taxon>Bacillati</taxon>
        <taxon>Bacillota</taxon>
        <taxon>Bacillota incertae sedis</taxon>
        <taxon>Caldicellulosiruptorales</taxon>
        <taxon>Caldicellulosiruptoraceae</taxon>
        <taxon>Caldicellulosiruptor</taxon>
    </lineage>
</organism>
<evidence type="ECO:0000313" key="4">
    <source>
        <dbReference type="EMBL" id="ADQ06247.1"/>
    </source>
</evidence>
<evidence type="ECO:0000313" key="5">
    <source>
        <dbReference type="Proteomes" id="UP000006890"/>
    </source>
</evidence>
<dbReference type="PANTHER" id="PTHR42760:SF115">
    <property type="entry name" value="3-OXOACYL-[ACYL-CARRIER-PROTEIN] REDUCTASE FABG"/>
    <property type="match status" value="1"/>
</dbReference>
<dbReference type="Pfam" id="PF00106">
    <property type="entry name" value="adh_short"/>
    <property type="match status" value="1"/>
</dbReference>
<dbReference type="SUPFAM" id="SSF51735">
    <property type="entry name" value="NAD(P)-binding Rossmann-fold domains"/>
    <property type="match status" value="1"/>
</dbReference>
<dbReference type="NCBIfam" id="NF006132">
    <property type="entry name" value="PRK08277.1"/>
    <property type="match status" value="1"/>
</dbReference>
<dbReference type="PROSITE" id="PS00061">
    <property type="entry name" value="ADH_SHORT"/>
    <property type="match status" value="1"/>
</dbReference>
<dbReference type="AlphaFoldDB" id="E4QCF1"/>
<dbReference type="InterPro" id="IPR020904">
    <property type="entry name" value="Sc_DH/Rdtase_CS"/>
</dbReference>
<dbReference type="PANTHER" id="PTHR42760">
    <property type="entry name" value="SHORT-CHAIN DEHYDROGENASES/REDUCTASES FAMILY MEMBER"/>
    <property type="match status" value="1"/>
</dbReference>
<keyword evidence="5" id="KW-1185">Reference proteome</keyword>
<protein>
    <submittedName>
        <fullName evidence="4">Short-chain dehydrogenase/reductase SDR</fullName>
    </submittedName>
</protein>
<sequence>MDIEKELKDKVVVITGGGGILCSEMAKAFAKYKSKVAVLDLYKEKTEKVVEEIKNNGGQAIGIGANVLDKESLEKAKEIILDTFGTVDILINGAGGNHESATTSSEKTFFDLNIDDISKVFNLNFLGTVLPSQIFGKIMAEKKKGIIINISSMAAIRPLTRTIAYSAAKAAVSNFTQWLAVYMNQEYSPHIRVNAIAPGFIITDQNRYLLIDKETGDLTQRGRNVINATPMGRFGMPSDLIGIVLFLCSESASFINGAIIPVDGAFSAYSGV</sequence>
<evidence type="ECO:0000256" key="1">
    <source>
        <dbReference type="ARBA" id="ARBA00006484"/>
    </source>
</evidence>
<gene>
    <name evidence="4" type="ordered locus">Calhy_0504</name>
</gene>
<dbReference type="PRINTS" id="PR00080">
    <property type="entry name" value="SDRFAMILY"/>
</dbReference>
<reference evidence="4 5" key="2">
    <citation type="journal article" date="2011" name="J. Bacteriol.">
        <title>Complete genome sequences for the anaerobic, extremely thermophilic plant biomass-degrading bacteria Caldicellulosiruptor hydrothermalis, Caldicellulosiruptor kristjanssonii, Caldicellulosiruptor kronotskyensis, Caldicellulosiruptor owensenis, and Caldicellulosiruptor lactoaceticus.</title>
        <authorList>
            <person name="Blumer-Schuette S.E."/>
            <person name="Ozdemir I."/>
            <person name="Mistry D."/>
            <person name="Lucas S."/>
            <person name="Lapidus A."/>
            <person name="Cheng J.F."/>
            <person name="Goodwin L.A."/>
            <person name="Pitluck S."/>
            <person name="Land M.L."/>
            <person name="Hauser L.J."/>
            <person name="Woyke T."/>
            <person name="Mikhailova N."/>
            <person name="Pati A."/>
            <person name="Kyrpides N.C."/>
            <person name="Ivanova N."/>
            <person name="Detter J.C."/>
            <person name="Walston-Davenport K."/>
            <person name="Han S."/>
            <person name="Adams M.W."/>
            <person name="Kelly R.M."/>
        </authorList>
    </citation>
    <scope>NUCLEOTIDE SEQUENCE [LARGE SCALE GENOMIC DNA]</scope>
    <source>
        <strain evidence="5">DSM 18901 / VKM B-2411 / 108</strain>
    </source>
</reference>
<keyword evidence="2" id="KW-0560">Oxidoreductase</keyword>
<dbReference type="Gene3D" id="3.40.50.720">
    <property type="entry name" value="NAD(P)-binding Rossmann-like Domain"/>
    <property type="match status" value="1"/>
</dbReference>
<dbReference type="KEGG" id="chd:Calhy_0504"/>
<evidence type="ECO:0000256" key="2">
    <source>
        <dbReference type="ARBA" id="ARBA00023002"/>
    </source>
</evidence>
<dbReference type="PRINTS" id="PR00081">
    <property type="entry name" value="GDHRDH"/>
</dbReference>
<dbReference type="Proteomes" id="UP000006890">
    <property type="component" value="Chromosome"/>
</dbReference>
<dbReference type="InterPro" id="IPR002347">
    <property type="entry name" value="SDR_fam"/>
</dbReference>
<dbReference type="FunFam" id="3.40.50.720:FF:000240">
    <property type="entry name" value="SDR family oxidoreductase"/>
    <property type="match status" value="1"/>
</dbReference>
<reference key="1">
    <citation type="submission" date="2010-09" db="EMBL/GenBank/DDBJ databases">
        <title>Complete sequence of Caldicellulosiruptor hydrothermalis 108.</title>
        <authorList>
            <consortium name="US DOE Joint Genome Institute"/>
            <person name="Lucas S."/>
            <person name="Copeland A."/>
            <person name="Lapidus A."/>
            <person name="Cheng J.-F."/>
            <person name="Bruce D."/>
            <person name="Goodwin L."/>
            <person name="Pitluck S."/>
            <person name="Davenport K."/>
            <person name="Detter J.C."/>
            <person name="Han C."/>
            <person name="Tapia R."/>
            <person name="Land M."/>
            <person name="Hauser L."/>
            <person name="Chang Y.-J."/>
            <person name="Jeffries C."/>
            <person name="Kyrpides N."/>
            <person name="Ivanova N."/>
            <person name="Mikhailova N."/>
            <person name="Blumer-Schuette S.E."/>
            <person name="Kelly R.M."/>
            <person name="Woyke T."/>
        </authorList>
    </citation>
    <scope>NUCLEOTIDE SEQUENCE</scope>
    <source>
        <strain>108</strain>
    </source>
</reference>
<dbReference type="STRING" id="632292.Calhy_0504"/>
<dbReference type="EMBL" id="CP002219">
    <property type="protein sequence ID" value="ADQ06247.1"/>
    <property type="molecule type" value="Genomic_DNA"/>
</dbReference>
<dbReference type="GO" id="GO:0005975">
    <property type="term" value="P:carbohydrate metabolic process"/>
    <property type="evidence" value="ECO:0007669"/>
    <property type="project" value="UniProtKB-ARBA"/>
</dbReference>
<name>E4QCF1_CALH1</name>
<evidence type="ECO:0000256" key="3">
    <source>
        <dbReference type="RuleBase" id="RU000363"/>
    </source>
</evidence>